<protein>
    <submittedName>
        <fullName evidence="2">Uncharacterized protein</fullName>
    </submittedName>
</protein>
<accession>A0A2I0HHH3</accession>
<dbReference type="EMBL" id="PGOL01009173">
    <property type="protein sequence ID" value="PKI31139.1"/>
    <property type="molecule type" value="Genomic_DNA"/>
</dbReference>
<keyword evidence="3" id="KW-1185">Reference proteome</keyword>
<reference evidence="2 3" key="1">
    <citation type="submission" date="2017-11" db="EMBL/GenBank/DDBJ databases">
        <title>De-novo sequencing of pomegranate (Punica granatum L.) genome.</title>
        <authorList>
            <person name="Akparov Z."/>
            <person name="Amiraslanov A."/>
            <person name="Hajiyeva S."/>
            <person name="Abbasov M."/>
            <person name="Kaur K."/>
            <person name="Hamwieh A."/>
            <person name="Solovyev V."/>
            <person name="Salamov A."/>
            <person name="Braich B."/>
            <person name="Kosarev P."/>
            <person name="Mahmoud A."/>
            <person name="Hajiyev E."/>
            <person name="Babayeva S."/>
            <person name="Izzatullayeva V."/>
            <person name="Mammadov A."/>
            <person name="Mammadov A."/>
            <person name="Sharifova S."/>
            <person name="Ojaghi J."/>
            <person name="Eynullazada K."/>
            <person name="Bayramov B."/>
            <person name="Abdulazimova A."/>
            <person name="Shahmuradov I."/>
        </authorList>
    </citation>
    <scope>NUCLEOTIDE SEQUENCE [LARGE SCALE GENOMIC DNA]</scope>
    <source>
        <strain evidence="3">cv. AG2017</strain>
        <tissue evidence="2">Leaf</tissue>
    </source>
</reference>
<sequence length="94" mass="11137">MVRDWPGFSKWDQRSLSVRVRGHRAHFGAATATARRGLPQSRSRHRRRTEKEASEFLREELKDPDFDLASPRGKPCFRLPIWLCHLCCIPHYFF</sequence>
<name>A0A2I0HHH3_PUNGR</name>
<evidence type="ECO:0000256" key="1">
    <source>
        <dbReference type="SAM" id="MobiDB-lite"/>
    </source>
</evidence>
<gene>
    <name evidence="2" type="ORF">CRG98_048470</name>
</gene>
<comment type="caution">
    <text evidence="2">The sequence shown here is derived from an EMBL/GenBank/DDBJ whole genome shotgun (WGS) entry which is preliminary data.</text>
</comment>
<proteinExistence type="predicted"/>
<feature type="region of interest" description="Disordered" evidence="1">
    <location>
        <begin position="31"/>
        <end position="53"/>
    </location>
</feature>
<dbReference type="AlphaFoldDB" id="A0A2I0HHH3"/>
<organism evidence="2 3">
    <name type="scientific">Punica granatum</name>
    <name type="common">Pomegranate</name>
    <dbReference type="NCBI Taxonomy" id="22663"/>
    <lineage>
        <taxon>Eukaryota</taxon>
        <taxon>Viridiplantae</taxon>
        <taxon>Streptophyta</taxon>
        <taxon>Embryophyta</taxon>
        <taxon>Tracheophyta</taxon>
        <taxon>Spermatophyta</taxon>
        <taxon>Magnoliopsida</taxon>
        <taxon>eudicotyledons</taxon>
        <taxon>Gunneridae</taxon>
        <taxon>Pentapetalae</taxon>
        <taxon>rosids</taxon>
        <taxon>malvids</taxon>
        <taxon>Myrtales</taxon>
        <taxon>Lythraceae</taxon>
        <taxon>Punica</taxon>
    </lineage>
</organism>
<dbReference type="Proteomes" id="UP000233551">
    <property type="component" value="Unassembled WGS sequence"/>
</dbReference>
<evidence type="ECO:0000313" key="2">
    <source>
        <dbReference type="EMBL" id="PKI31139.1"/>
    </source>
</evidence>
<evidence type="ECO:0000313" key="3">
    <source>
        <dbReference type="Proteomes" id="UP000233551"/>
    </source>
</evidence>